<reference evidence="3 4" key="1">
    <citation type="journal article" date="2014" name="Genome Biol. Evol.">
        <title>Acetic acid bacteria genomes reveal functional traits for adaptation to life in insect guts.</title>
        <authorList>
            <person name="Chouaia B."/>
            <person name="Gaiarsa S."/>
            <person name="Crotti E."/>
            <person name="Comandatore F."/>
            <person name="Degli Esposti M."/>
            <person name="Ricci I."/>
            <person name="Alma A."/>
            <person name="Favia G."/>
            <person name="Bandi C."/>
            <person name="Daffonchio D."/>
        </authorList>
    </citation>
    <scope>NUCLEOTIDE SEQUENCE [LARGE SCALE GENOMIC DNA]</scope>
    <source>
        <strain evidence="3 4">SF2.1</strain>
    </source>
</reference>
<protein>
    <submittedName>
        <fullName evidence="3">Hydroxylase</fullName>
    </submittedName>
</protein>
<organism evidence="3 4">
    <name type="scientific">Asaia bogorensis</name>
    <dbReference type="NCBI Taxonomy" id="91915"/>
    <lineage>
        <taxon>Bacteria</taxon>
        <taxon>Pseudomonadati</taxon>
        <taxon>Pseudomonadota</taxon>
        <taxon>Alphaproteobacteria</taxon>
        <taxon>Acetobacterales</taxon>
        <taxon>Acetobacteraceae</taxon>
        <taxon>Asaia</taxon>
    </lineage>
</organism>
<dbReference type="InterPro" id="IPR004360">
    <property type="entry name" value="Glyas_Fos-R_dOase_dom"/>
</dbReference>
<sequence>MAKQSAFQKLWVGMLCSTSVLAAIPSAMAQPAPTQPFAPLSAPATHRILPGKIVFSMLVTPDLTKAQVFYSRLFGWSFRAVGDGKTPRVEILSGTQPIGTMVAHTLRHPDRDTPFWMPFISTSDTATVARVTRQQGGKVLFGPRQIDGLGQTVIVSDPQHGIYAALSALAGDPADQPGSPALNSWSWATLLAPNPGQEAGYYQLLFNYKVMAAPEADNGSHYIIASQDKERASLNTLPDGVTQKDRARWVQFVQVQDTADAANRATALGGQVIVPPHVDRDGAIVAILADPSGAVFGVIEAQKDMLEMGAPQ</sequence>
<dbReference type="RefSeq" id="WP_023978800.1">
    <property type="nucleotide sequence ID" value="NZ_CBLX010000004.1"/>
</dbReference>
<evidence type="ECO:0000256" key="1">
    <source>
        <dbReference type="SAM" id="SignalP"/>
    </source>
</evidence>
<comment type="caution">
    <text evidence="3">The sequence shown here is derived from an EMBL/GenBank/DDBJ whole genome shotgun (WGS) entry which is preliminary data.</text>
</comment>
<dbReference type="PANTHER" id="PTHR33993">
    <property type="entry name" value="GLYOXALASE-RELATED"/>
    <property type="match status" value="1"/>
</dbReference>
<dbReference type="SUPFAM" id="SSF54593">
    <property type="entry name" value="Glyoxalase/Bleomycin resistance protein/Dihydroxybiphenyl dioxygenase"/>
    <property type="match status" value="2"/>
</dbReference>
<proteinExistence type="predicted"/>
<gene>
    <name evidence="3" type="ORF">ASAP_0844</name>
</gene>
<keyword evidence="1" id="KW-0732">Signal</keyword>
<dbReference type="PROSITE" id="PS51819">
    <property type="entry name" value="VOC"/>
    <property type="match status" value="2"/>
</dbReference>
<feature type="domain" description="VOC" evidence="2">
    <location>
        <begin position="52"/>
        <end position="168"/>
    </location>
</feature>
<feature type="domain" description="VOC" evidence="2">
    <location>
        <begin position="184"/>
        <end position="301"/>
    </location>
</feature>
<reference evidence="3 4" key="2">
    <citation type="journal article" date="2014" name="PLoS ONE">
        <title>Evolution of mitochondria reconstructed from the energy metabolism of living bacteria.</title>
        <authorList>
            <person name="Degli Esposti M."/>
            <person name="Chouaia B."/>
            <person name="Comandatore F."/>
            <person name="Crotti E."/>
            <person name="Sassera D."/>
            <person name="Lievens P.M."/>
            <person name="Daffonchio D."/>
            <person name="Bandi C."/>
        </authorList>
    </citation>
    <scope>NUCLEOTIDE SEQUENCE [LARGE SCALE GENOMIC DNA]</scope>
    <source>
        <strain evidence="3 4">SF2.1</strain>
    </source>
</reference>
<dbReference type="Pfam" id="PF00903">
    <property type="entry name" value="Glyoxalase"/>
    <property type="match status" value="1"/>
</dbReference>
<dbReference type="Proteomes" id="UP000027583">
    <property type="component" value="Unassembled WGS sequence"/>
</dbReference>
<dbReference type="Gene3D" id="3.10.180.10">
    <property type="entry name" value="2,3-Dihydroxybiphenyl 1,2-Dioxygenase, domain 1"/>
    <property type="match status" value="2"/>
</dbReference>
<name>A0A060QCM4_9PROT</name>
<feature type="signal peptide" evidence="1">
    <location>
        <begin position="1"/>
        <end position="22"/>
    </location>
</feature>
<dbReference type="InterPro" id="IPR041581">
    <property type="entry name" value="Glyoxalase_6"/>
</dbReference>
<feature type="chain" id="PRO_5001586075" evidence="1">
    <location>
        <begin position="23"/>
        <end position="312"/>
    </location>
</feature>
<dbReference type="InterPro" id="IPR037523">
    <property type="entry name" value="VOC_core"/>
</dbReference>
<dbReference type="EMBL" id="CBLX010000004">
    <property type="protein sequence ID" value="CDG38889.1"/>
    <property type="molecule type" value="Genomic_DNA"/>
</dbReference>
<dbReference type="Pfam" id="PF18029">
    <property type="entry name" value="Glyoxalase_6"/>
    <property type="match status" value="1"/>
</dbReference>
<dbReference type="PANTHER" id="PTHR33993:SF14">
    <property type="entry name" value="GB|AAF24581.1"/>
    <property type="match status" value="1"/>
</dbReference>
<evidence type="ECO:0000313" key="3">
    <source>
        <dbReference type="EMBL" id="CDG38889.1"/>
    </source>
</evidence>
<evidence type="ECO:0000313" key="4">
    <source>
        <dbReference type="Proteomes" id="UP000027583"/>
    </source>
</evidence>
<dbReference type="InterPro" id="IPR052164">
    <property type="entry name" value="Anthracycline_SecMetBiosynth"/>
</dbReference>
<dbReference type="InterPro" id="IPR029068">
    <property type="entry name" value="Glyas_Bleomycin-R_OHBP_Dase"/>
</dbReference>
<dbReference type="eggNOG" id="COG3324">
    <property type="taxonomic scope" value="Bacteria"/>
</dbReference>
<accession>A0A060QCM4</accession>
<dbReference type="AlphaFoldDB" id="A0A060QCM4"/>
<evidence type="ECO:0000259" key="2">
    <source>
        <dbReference type="PROSITE" id="PS51819"/>
    </source>
</evidence>